<protein>
    <submittedName>
        <fullName evidence="2">Uncharacterized protein</fullName>
    </submittedName>
</protein>
<proteinExistence type="predicted"/>
<feature type="compositionally biased region" description="Pro residues" evidence="1">
    <location>
        <begin position="113"/>
        <end position="123"/>
    </location>
</feature>
<accession>A0A7J7ZJA1</accession>
<evidence type="ECO:0000256" key="1">
    <source>
        <dbReference type="SAM" id="MobiDB-lite"/>
    </source>
</evidence>
<dbReference type="AlphaFoldDB" id="A0A7J7ZJA1"/>
<keyword evidence="3" id="KW-1185">Reference proteome</keyword>
<evidence type="ECO:0000313" key="3">
    <source>
        <dbReference type="Proteomes" id="UP000558488"/>
    </source>
</evidence>
<dbReference type="EMBL" id="JACAGB010000003">
    <property type="protein sequence ID" value="KAF6374231.1"/>
    <property type="molecule type" value="Genomic_DNA"/>
</dbReference>
<reference evidence="2 3" key="1">
    <citation type="journal article" date="2020" name="Nature">
        <title>Six reference-quality genomes reveal evolution of bat adaptations.</title>
        <authorList>
            <person name="Jebb D."/>
            <person name="Huang Z."/>
            <person name="Pippel M."/>
            <person name="Hughes G.M."/>
            <person name="Lavrichenko K."/>
            <person name="Devanna P."/>
            <person name="Winkler S."/>
            <person name="Jermiin L.S."/>
            <person name="Skirmuntt E.C."/>
            <person name="Katzourakis A."/>
            <person name="Burkitt-Gray L."/>
            <person name="Ray D.A."/>
            <person name="Sullivan K.A.M."/>
            <person name="Roscito J.G."/>
            <person name="Kirilenko B.M."/>
            <person name="Davalos L.M."/>
            <person name="Corthals A.P."/>
            <person name="Power M.L."/>
            <person name="Jones G."/>
            <person name="Ransome R.D."/>
            <person name="Dechmann D.K.N."/>
            <person name="Locatelli A.G."/>
            <person name="Puechmaille S.J."/>
            <person name="Fedrigo O."/>
            <person name="Jarvis E.D."/>
            <person name="Hiller M."/>
            <person name="Vernes S.C."/>
            <person name="Myers E.W."/>
            <person name="Teeling E.C."/>
        </authorList>
    </citation>
    <scope>NUCLEOTIDE SEQUENCE [LARGE SCALE GENOMIC DNA]</scope>
    <source>
        <strain evidence="2">MPipKuh1</strain>
        <tissue evidence="2">Flight muscle</tissue>
    </source>
</reference>
<comment type="caution">
    <text evidence="2">The sequence shown here is derived from an EMBL/GenBank/DDBJ whole genome shotgun (WGS) entry which is preliminary data.</text>
</comment>
<name>A0A7J7ZJA1_PIPKU</name>
<organism evidence="2 3">
    <name type="scientific">Pipistrellus kuhlii</name>
    <name type="common">Kuhl's pipistrelle</name>
    <dbReference type="NCBI Taxonomy" id="59472"/>
    <lineage>
        <taxon>Eukaryota</taxon>
        <taxon>Metazoa</taxon>
        <taxon>Chordata</taxon>
        <taxon>Craniata</taxon>
        <taxon>Vertebrata</taxon>
        <taxon>Euteleostomi</taxon>
        <taxon>Mammalia</taxon>
        <taxon>Eutheria</taxon>
        <taxon>Laurasiatheria</taxon>
        <taxon>Chiroptera</taxon>
        <taxon>Yangochiroptera</taxon>
        <taxon>Vespertilionidae</taxon>
        <taxon>Pipistrellus</taxon>
    </lineage>
</organism>
<gene>
    <name evidence="2" type="ORF">mPipKuh1_009464</name>
</gene>
<feature type="region of interest" description="Disordered" evidence="1">
    <location>
        <begin position="54"/>
        <end position="140"/>
    </location>
</feature>
<evidence type="ECO:0000313" key="2">
    <source>
        <dbReference type="EMBL" id="KAF6374231.1"/>
    </source>
</evidence>
<sequence length="140" mass="14848">MGCLSGRGTERGRLKVAPRMGTGAWDGRPQELKTPSFPSYLSQSQILQTGAVRTLRPRASPRGARRVSGGYRESPGQVSRPGGEAAPPALPVEVRVGGKMGGGVPYTCKPKEPPGPSVSPPPPRRQHWEGVLRSGQEGEE</sequence>
<feature type="region of interest" description="Disordered" evidence="1">
    <location>
        <begin position="1"/>
        <end position="37"/>
    </location>
</feature>
<dbReference type="Proteomes" id="UP000558488">
    <property type="component" value="Unassembled WGS sequence"/>
</dbReference>